<dbReference type="STRING" id="1503961.SAMN05421736_12624"/>
<dbReference type="PROSITE" id="PS51105">
    <property type="entry name" value="PTS_EIIC_TYPE_3"/>
    <property type="match status" value="1"/>
</dbReference>
<evidence type="ECO:0000256" key="2">
    <source>
        <dbReference type="ARBA" id="ARBA00022448"/>
    </source>
</evidence>
<dbReference type="GO" id="GO:0005886">
    <property type="term" value="C:plasma membrane"/>
    <property type="evidence" value="ECO:0007669"/>
    <property type="project" value="UniProtKB-SubCell"/>
</dbReference>
<dbReference type="NCBIfam" id="TIGR00410">
    <property type="entry name" value="lacE"/>
    <property type="match status" value="1"/>
</dbReference>
<dbReference type="PANTHER" id="PTHR33989:SF4">
    <property type="entry name" value="PTS SYSTEM N,N'-DIACETYLCHITOBIOSE-SPECIFIC EIIC COMPONENT"/>
    <property type="match status" value="1"/>
</dbReference>
<feature type="transmembrane region" description="Helical" evidence="9">
    <location>
        <begin position="243"/>
        <end position="259"/>
    </location>
</feature>
<dbReference type="InterPro" id="IPR004796">
    <property type="entry name" value="PTS_IIC_cello"/>
</dbReference>
<dbReference type="GO" id="GO:0008982">
    <property type="term" value="F:protein-N(PI)-phosphohistidine-sugar phosphotransferase activity"/>
    <property type="evidence" value="ECO:0007669"/>
    <property type="project" value="UniProtKB-UniRule"/>
</dbReference>
<evidence type="ECO:0000313" key="12">
    <source>
        <dbReference type="Proteomes" id="UP000198935"/>
    </source>
</evidence>
<comment type="function">
    <text evidence="8">The phosphoenolpyruvate-dependent sugar phosphotransferase system (PTS), a major carbohydrate active -transport system, catalyzes the phosphorylation of incoming sugar substrates concomitant with their translocation across the cell membrane.</text>
</comment>
<dbReference type="Pfam" id="PF02378">
    <property type="entry name" value="PTS_EIIC"/>
    <property type="match status" value="1"/>
</dbReference>
<evidence type="ECO:0000256" key="6">
    <source>
        <dbReference type="ARBA" id="ARBA00022989"/>
    </source>
</evidence>
<keyword evidence="2 8" id="KW-0813">Transport</keyword>
<keyword evidence="12" id="KW-1185">Reference proteome</keyword>
<feature type="transmembrane region" description="Helical" evidence="9">
    <location>
        <begin position="338"/>
        <end position="366"/>
    </location>
</feature>
<evidence type="ECO:0000259" key="10">
    <source>
        <dbReference type="PROSITE" id="PS51105"/>
    </source>
</evidence>
<dbReference type="InterPro" id="IPR004501">
    <property type="entry name" value="PTS_EIIC_3"/>
</dbReference>
<evidence type="ECO:0000256" key="4">
    <source>
        <dbReference type="ARBA" id="ARBA00022597"/>
    </source>
</evidence>
<feature type="transmembrane region" description="Helical" evidence="9">
    <location>
        <begin position="129"/>
        <end position="154"/>
    </location>
</feature>
<dbReference type="GO" id="GO:1901264">
    <property type="term" value="P:carbohydrate derivative transport"/>
    <property type="evidence" value="ECO:0007669"/>
    <property type="project" value="TreeGrafter"/>
</dbReference>
<keyword evidence="4 8" id="KW-0762">Sugar transport</keyword>
<keyword evidence="7 8" id="KW-0472">Membrane</keyword>
<keyword evidence="6 9" id="KW-1133">Transmembrane helix</keyword>
<dbReference type="EMBL" id="FNPI01000026">
    <property type="protein sequence ID" value="SDZ65713.1"/>
    <property type="molecule type" value="Genomic_DNA"/>
</dbReference>
<name>A0A1H3UTE9_9BACI</name>
<dbReference type="OrthoDB" id="1641940at2"/>
<keyword evidence="5 9" id="KW-0812">Transmembrane</keyword>
<evidence type="ECO:0000256" key="3">
    <source>
        <dbReference type="ARBA" id="ARBA00022475"/>
    </source>
</evidence>
<feature type="transmembrane region" description="Helical" evidence="9">
    <location>
        <begin position="279"/>
        <end position="303"/>
    </location>
</feature>
<accession>A0A1H3UTE9</accession>
<feature type="transmembrane region" description="Helical" evidence="9">
    <location>
        <begin position="215"/>
        <end position="236"/>
    </location>
</feature>
<protein>
    <recommendedName>
        <fullName evidence="8">Permease IIC component</fullName>
    </recommendedName>
</protein>
<dbReference type="PANTHER" id="PTHR33989">
    <property type="match status" value="1"/>
</dbReference>
<sequence length="430" mass="46515">MSTKLENLQMKFQSVAGVINNNKYIKAISEGLLATLPVLIIGAFSTLLANLGIQKYQEFLETTNLKILIEAPSLLTISAISLYAVFFIAYRLAKQYEQEGAGAGLIALVSFLILTPIEQLESGANALPFLYLGAPGLFTAILVGLVSARIYVYIVQKGWTIKMPAGVPPTVSKSFANLIPAFIIVIFFLMIYSLFKLTSFGSLHAGIYSLIQAPLQELGSGFWSLVIVVLLINLLWFLGIHGGLVLSPVLMTVWMPLGLENLEAIAQGKEHTNIVTMALYSEFISLGGAGATIGLCLLMAFIAKSKRYKTLGKLALPASFFSINEPLMFGTPIVLNPYMIIPIILAPVTIAISTYSVMVLGILPIANGTPMPVGSPLFIGGFVQGGILLAVWQLLCIGISVAIYYPFFRILDKQALKEEVEEGKPNSNDK</sequence>
<keyword evidence="3 8" id="KW-1003">Cell membrane</keyword>
<feature type="transmembrane region" description="Helical" evidence="9">
    <location>
        <begin position="386"/>
        <end position="407"/>
    </location>
</feature>
<evidence type="ECO:0000256" key="9">
    <source>
        <dbReference type="SAM" id="Phobius"/>
    </source>
</evidence>
<evidence type="ECO:0000256" key="7">
    <source>
        <dbReference type="ARBA" id="ARBA00023136"/>
    </source>
</evidence>
<dbReference type="InterPro" id="IPR051088">
    <property type="entry name" value="PTS_Sugar-EIIC/EIIB"/>
</dbReference>
<feature type="transmembrane region" description="Helical" evidence="9">
    <location>
        <begin position="100"/>
        <end position="117"/>
    </location>
</feature>
<reference evidence="12" key="1">
    <citation type="submission" date="2016-10" db="EMBL/GenBank/DDBJ databases">
        <authorList>
            <person name="Varghese N."/>
            <person name="Submissions S."/>
        </authorList>
    </citation>
    <scope>NUCLEOTIDE SEQUENCE [LARGE SCALE GENOMIC DNA]</scope>
    <source>
        <strain evidence="12">SP</strain>
    </source>
</reference>
<dbReference type="GO" id="GO:0009401">
    <property type="term" value="P:phosphoenolpyruvate-dependent sugar phosphotransferase system"/>
    <property type="evidence" value="ECO:0007669"/>
    <property type="project" value="InterPro"/>
</dbReference>
<feature type="transmembrane region" description="Helical" evidence="9">
    <location>
        <begin position="175"/>
        <end position="195"/>
    </location>
</feature>
<feature type="domain" description="PTS EIIC type-3" evidence="10">
    <location>
        <begin position="8"/>
        <end position="407"/>
    </location>
</feature>
<dbReference type="InterPro" id="IPR003352">
    <property type="entry name" value="PTS_EIIC"/>
</dbReference>
<organism evidence="11 12">
    <name type="scientific">Evansella caseinilytica</name>
    <dbReference type="NCBI Taxonomy" id="1503961"/>
    <lineage>
        <taxon>Bacteria</taxon>
        <taxon>Bacillati</taxon>
        <taxon>Bacillota</taxon>
        <taxon>Bacilli</taxon>
        <taxon>Bacillales</taxon>
        <taxon>Bacillaceae</taxon>
        <taxon>Evansella</taxon>
    </lineage>
</organism>
<evidence type="ECO:0000256" key="5">
    <source>
        <dbReference type="ARBA" id="ARBA00022692"/>
    </source>
</evidence>
<proteinExistence type="predicted"/>
<feature type="transmembrane region" description="Helical" evidence="9">
    <location>
        <begin position="73"/>
        <end position="93"/>
    </location>
</feature>
<dbReference type="AlphaFoldDB" id="A0A1H3UTE9"/>
<feature type="transmembrane region" description="Helical" evidence="9">
    <location>
        <begin position="32"/>
        <end position="53"/>
    </location>
</feature>
<gene>
    <name evidence="11" type="ORF">SAMN05421736_12624</name>
</gene>
<comment type="subcellular location">
    <subcellularLocation>
        <location evidence="1">Cell membrane</location>
        <topology evidence="1">Multi-pass membrane protein</topology>
    </subcellularLocation>
</comment>
<dbReference type="PIRSF" id="PIRSF006351">
    <property type="entry name" value="PTS_EIIC-Cellobiose"/>
    <property type="match status" value="1"/>
</dbReference>
<evidence type="ECO:0000256" key="8">
    <source>
        <dbReference type="PIRNR" id="PIRNR006351"/>
    </source>
</evidence>
<evidence type="ECO:0000256" key="1">
    <source>
        <dbReference type="ARBA" id="ARBA00004651"/>
    </source>
</evidence>
<dbReference type="Proteomes" id="UP000198935">
    <property type="component" value="Unassembled WGS sequence"/>
</dbReference>
<evidence type="ECO:0000313" key="11">
    <source>
        <dbReference type="EMBL" id="SDZ65713.1"/>
    </source>
</evidence>